<dbReference type="Proteomes" id="UP000236291">
    <property type="component" value="Unassembled WGS sequence"/>
</dbReference>
<organism evidence="2 3">
    <name type="scientific">Trifolium pratense</name>
    <name type="common">Red clover</name>
    <dbReference type="NCBI Taxonomy" id="57577"/>
    <lineage>
        <taxon>Eukaryota</taxon>
        <taxon>Viridiplantae</taxon>
        <taxon>Streptophyta</taxon>
        <taxon>Embryophyta</taxon>
        <taxon>Tracheophyta</taxon>
        <taxon>Spermatophyta</taxon>
        <taxon>Magnoliopsida</taxon>
        <taxon>eudicotyledons</taxon>
        <taxon>Gunneridae</taxon>
        <taxon>Pentapetalae</taxon>
        <taxon>rosids</taxon>
        <taxon>fabids</taxon>
        <taxon>Fabales</taxon>
        <taxon>Fabaceae</taxon>
        <taxon>Papilionoideae</taxon>
        <taxon>50 kb inversion clade</taxon>
        <taxon>NPAAA clade</taxon>
        <taxon>Hologalegina</taxon>
        <taxon>IRL clade</taxon>
        <taxon>Trifolieae</taxon>
        <taxon>Trifolium</taxon>
    </lineage>
</organism>
<comment type="caution">
    <text evidence="2">The sequence shown here is derived from an EMBL/GenBank/DDBJ whole genome shotgun (WGS) entry which is preliminary data.</text>
</comment>
<proteinExistence type="predicted"/>
<feature type="region of interest" description="Disordered" evidence="1">
    <location>
        <begin position="49"/>
        <end position="75"/>
    </location>
</feature>
<reference evidence="2 3" key="2">
    <citation type="journal article" date="2017" name="Front. Plant Sci.">
        <title>Gene Classification and Mining of Molecular Markers Useful in Red Clover (Trifolium pratense) Breeding.</title>
        <authorList>
            <person name="Istvanek J."/>
            <person name="Dluhosova J."/>
            <person name="Dluhos P."/>
            <person name="Patkova L."/>
            <person name="Nedelnik J."/>
            <person name="Repkova J."/>
        </authorList>
    </citation>
    <scope>NUCLEOTIDE SEQUENCE [LARGE SCALE GENOMIC DNA]</scope>
    <source>
        <strain evidence="3">cv. Tatra</strain>
        <tissue evidence="2">Young leaves</tissue>
    </source>
</reference>
<dbReference type="ExpressionAtlas" id="A0A2K3N806">
    <property type="expression patterns" value="baseline"/>
</dbReference>
<evidence type="ECO:0000256" key="1">
    <source>
        <dbReference type="SAM" id="MobiDB-lite"/>
    </source>
</evidence>
<dbReference type="AlphaFoldDB" id="A0A2K3N806"/>
<feature type="region of interest" description="Disordered" evidence="1">
    <location>
        <begin position="1"/>
        <end position="34"/>
    </location>
</feature>
<reference evidence="2 3" key="1">
    <citation type="journal article" date="2014" name="Am. J. Bot.">
        <title>Genome assembly and annotation for red clover (Trifolium pratense; Fabaceae).</title>
        <authorList>
            <person name="Istvanek J."/>
            <person name="Jaros M."/>
            <person name="Krenek A."/>
            <person name="Repkova J."/>
        </authorList>
    </citation>
    <scope>NUCLEOTIDE SEQUENCE [LARGE SCALE GENOMIC DNA]</scope>
    <source>
        <strain evidence="3">cv. Tatra</strain>
        <tissue evidence="2">Young leaves</tissue>
    </source>
</reference>
<name>A0A2K3N806_TRIPR</name>
<evidence type="ECO:0000313" key="2">
    <source>
        <dbReference type="EMBL" id="PNX99166.1"/>
    </source>
</evidence>
<dbReference type="STRING" id="57577.A0A2K3N806"/>
<protein>
    <submittedName>
        <fullName evidence="2">Cyclic nucleotide-gated cation channel protein</fullName>
    </submittedName>
</protein>
<evidence type="ECO:0000313" key="3">
    <source>
        <dbReference type="Proteomes" id="UP000236291"/>
    </source>
</evidence>
<sequence>MAEFGKDEVPILSDTIPKQSNEPDDSKFPSLVPRTRSVSISIPMIPMDPYERDTNLRGHTGPLRSKRKTPFSPMSGPLYVTHRPENLFWQNMVAQRSNAVESKTEKFPLCNIMSGHDLQNNYAGKNEHLVRSGPLGMCNDPYCTTCPTYFKATQQMDSKNSGLFNPKVCP</sequence>
<accession>A0A2K3N806</accession>
<gene>
    <name evidence="2" type="ORF">L195_g022429</name>
</gene>
<dbReference type="EMBL" id="ASHM01017457">
    <property type="protein sequence ID" value="PNX99166.1"/>
    <property type="molecule type" value="Genomic_DNA"/>
</dbReference>